<comment type="subcellular location">
    <subcellularLocation>
        <location evidence="1">Membrane</location>
        <topology evidence="1">Multi-pass membrane protein</topology>
    </subcellularLocation>
</comment>
<dbReference type="AlphaFoldDB" id="A0A151GU73"/>
<dbReference type="InParanoid" id="A0A151GU73"/>
<name>A0A151GU73_DRECN</name>
<comment type="pathway">
    <text evidence="2">Secondary metabolite biosynthesis.</text>
</comment>
<dbReference type="STRING" id="98403.A0A151GU73"/>
<evidence type="ECO:0000256" key="6">
    <source>
        <dbReference type="ARBA" id="ARBA00023136"/>
    </source>
</evidence>
<accession>A0A151GU73</accession>
<dbReference type="PANTHER" id="PTHR42038">
    <property type="match status" value="1"/>
</dbReference>
<evidence type="ECO:0000256" key="3">
    <source>
        <dbReference type="ARBA" id="ARBA00006757"/>
    </source>
</evidence>
<keyword evidence="6 7" id="KW-0472">Membrane</keyword>
<feature type="transmembrane region" description="Helical" evidence="7">
    <location>
        <begin position="48"/>
        <end position="69"/>
    </location>
</feature>
<dbReference type="PANTHER" id="PTHR42038:SF2">
    <property type="entry name" value="TERPENE CYCLASE AUSL"/>
    <property type="match status" value="1"/>
</dbReference>
<dbReference type="EMBL" id="LAYC01000001">
    <property type="protein sequence ID" value="KYK60562.1"/>
    <property type="molecule type" value="Genomic_DNA"/>
</dbReference>
<comment type="caution">
    <text evidence="8">The sequence shown here is derived from an EMBL/GenBank/DDBJ whole genome shotgun (WGS) entry which is preliminary data.</text>
</comment>
<feature type="transmembrane region" description="Helical" evidence="7">
    <location>
        <begin position="75"/>
        <end position="94"/>
    </location>
</feature>
<keyword evidence="5 7" id="KW-1133">Transmembrane helix</keyword>
<evidence type="ECO:0000256" key="2">
    <source>
        <dbReference type="ARBA" id="ARBA00005179"/>
    </source>
</evidence>
<comment type="similarity">
    <text evidence="3">Belongs to the paxB family.</text>
</comment>
<protein>
    <submittedName>
        <fullName evidence="8">Terpene cyclase</fullName>
    </submittedName>
</protein>
<feature type="transmembrane region" description="Helical" evidence="7">
    <location>
        <begin position="114"/>
        <end position="132"/>
    </location>
</feature>
<dbReference type="Proteomes" id="UP000076580">
    <property type="component" value="Chromosome 01"/>
</dbReference>
<feature type="transmembrane region" description="Helical" evidence="7">
    <location>
        <begin position="16"/>
        <end position="36"/>
    </location>
</feature>
<dbReference type="InterPro" id="IPR039020">
    <property type="entry name" value="PaxB-like"/>
</dbReference>
<evidence type="ECO:0000256" key="5">
    <source>
        <dbReference type="ARBA" id="ARBA00022989"/>
    </source>
</evidence>
<evidence type="ECO:0000256" key="4">
    <source>
        <dbReference type="ARBA" id="ARBA00022692"/>
    </source>
</evidence>
<feature type="transmembrane region" description="Helical" evidence="7">
    <location>
        <begin position="138"/>
        <end position="160"/>
    </location>
</feature>
<dbReference type="GO" id="GO:0016020">
    <property type="term" value="C:membrane"/>
    <property type="evidence" value="ECO:0007669"/>
    <property type="project" value="UniProtKB-SubCell"/>
</dbReference>
<feature type="transmembrane region" description="Helical" evidence="7">
    <location>
        <begin position="205"/>
        <end position="228"/>
    </location>
</feature>
<keyword evidence="4 7" id="KW-0812">Transmembrane</keyword>
<dbReference type="Pfam" id="PF25129">
    <property type="entry name" value="Pyr4-TMTC"/>
    <property type="match status" value="1"/>
</dbReference>
<proteinExistence type="inferred from homology"/>
<feature type="transmembrane region" description="Helical" evidence="7">
    <location>
        <begin position="172"/>
        <end position="193"/>
    </location>
</feature>
<reference evidence="8 9" key="1">
    <citation type="journal article" date="2016" name="Sci. Rep.">
        <title>Insights into Adaptations to a Near-Obligate Nematode Endoparasitic Lifestyle from the Finished Genome of Drechmeria coniospora.</title>
        <authorList>
            <person name="Zhang L."/>
            <person name="Zhou Z."/>
            <person name="Guo Q."/>
            <person name="Fokkens L."/>
            <person name="Miskei M."/>
            <person name="Pocsi I."/>
            <person name="Zhang W."/>
            <person name="Chen M."/>
            <person name="Wang L."/>
            <person name="Sun Y."/>
            <person name="Donzelli B.G."/>
            <person name="Gibson D.M."/>
            <person name="Nelson D.R."/>
            <person name="Luo J.G."/>
            <person name="Rep M."/>
            <person name="Liu H."/>
            <person name="Yang S."/>
            <person name="Wang J."/>
            <person name="Krasnoff S.B."/>
            <person name="Xu Y."/>
            <person name="Molnar I."/>
            <person name="Lin M."/>
        </authorList>
    </citation>
    <scope>NUCLEOTIDE SEQUENCE [LARGE SCALE GENOMIC DNA]</scope>
    <source>
        <strain evidence="8 9">ARSEF 6962</strain>
    </source>
</reference>
<evidence type="ECO:0000313" key="8">
    <source>
        <dbReference type="EMBL" id="KYK60562.1"/>
    </source>
</evidence>
<evidence type="ECO:0000256" key="1">
    <source>
        <dbReference type="ARBA" id="ARBA00004141"/>
    </source>
</evidence>
<sequence length="243" mass="26540">MDGFNHQPPPPAYQEIQWLADTFVAFMGVGWLINYGAMIRASYEGKTYSMGIIPLCNNIGWELVYTFVYPSANKVELAVFAAGVTLNLVIMVAATRAARAEWGHSPLVANHTPLIFAAGAMLCFAGHVALAAEIGPALAYSWGAVICQLTLSVGGLCQLLQRNSTRGTSVTLWLSRFLGSCCTVGFASLRWRYWPEAFGWLASPLVLWSLATFLLFDLTYGVCLFLVLQAETDVSTKGRLKVE</sequence>
<dbReference type="GeneID" id="63714342"/>
<evidence type="ECO:0000313" key="9">
    <source>
        <dbReference type="Proteomes" id="UP000076580"/>
    </source>
</evidence>
<gene>
    <name evidence="8" type="ORF">DCS_01699</name>
</gene>
<evidence type="ECO:0000256" key="7">
    <source>
        <dbReference type="SAM" id="Phobius"/>
    </source>
</evidence>
<dbReference type="RefSeq" id="XP_040659914.1">
    <property type="nucleotide sequence ID" value="XM_040799031.1"/>
</dbReference>
<dbReference type="GO" id="GO:0016829">
    <property type="term" value="F:lyase activity"/>
    <property type="evidence" value="ECO:0007669"/>
    <property type="project" value="InterPro"/>
</dbReference>
<organism evidence="8 9">
    <name type="scientific">Drechmeria coniospora</name>
    <name type="common">Nematophagous fungus</name>
    <name type="synonym">Meria coniospora</name>
    <dbReference type="NCBI Taxonomy" id="98403"/>
    <lineage>
        <taxon>Eukaryota</taxon>
        <taxon>Fungi</taxon>
        <taxon>Dikarya</taxon>
        <taxon>Ascomycota</taxon>
        <taxon>Pezizomycotina</taxon>
        <taxon>Sordariomycetes</taxon>
        <taxon>Hypocreomycetidae</taxon>
        <taxon>Hypocreales</taxon>
        <taxon>Ophiocordycipitaceae</taxon>
        <taxon>Drechmeria</taxon>
    </lineage>
</organism>
<keyword evidence="9" id="KW-1185">Reference proteome</keyword>